<keyword evidence="2" id="KW-1185">Reference proteome</keyword>
<gene>
    <name evidence="1" type="ORF">LPB303_06340</name>
</gene>
<evidence type="ECO:0000313" key="2">
    <source>
        <dbReference type="Proteomes" id="UP000076923"/>
    </source>
</evidence>
<sequence>MISPLHVYFSFINPITVKLERKPNIKAGANKLKTKKERFTFLKVLKQAVLELLECGFNLYEDNSELMPLCF</sequence>
<comment type="caution">
    <text evidence="1">The sequence shown here is derived from an EMBL/GenBank/DDBJ whole genome shotgun (WGS) entry which is preliminary data.</text>
</comment>
<organism evidence="1 2">
    <name type="scientific">Polaribacter atrinae</name>
    <dbReference type="NCBI Taxonomy" id="1333662"/>
    <lineage>
        <taxon>Bacteria</taxon>
        <taxon>Pseudomonadati</taxon>
        <taxon>Bacteroidota</taxon>
        <taxon>Flavobacteriia</taxon>
        <taxon>Flavobacteriales</taxon>
        <taxon>Flavobacteriaceae</taxon>
    </lineage>
</organism>
<proteinExistence type="predicted"/>
<protein>
    <submittedName>
        <fullName evidence="1">Uncharacterized protein</fullName>
    </submittedName>
</protein>
<dbReference type="EMBL" id="LVWE01000010">
    <property type="protein sequence ID" value="OAD45902.1"/>
    <property type="molecule type" value="Genomic_DNA"/>
</dbReference>
<dbReference type="Proteomes" id="UP000076923">
    <property type="component" value="Unassembled WGS sequence"/>
</dbReference>
<accession>A0A176TDF5</accession>
<evidence type="ECO:0000313" key="1">
    <source>
        <dbReference type="EMBL" id="OAD45902.1"/>
    </source>
</evidence>
<reference evidence="1 2" key="1">
    <citation type="submission" date="2016-02" db="EMBL/GenBank/DDBJ databases">
        <title>Draft genome sequence of Polaribacter atrinae KACC17473.</title>
        <authorList>
            <person name="Shin S.-K."/>
            <person name="Yi H."/>
        </authorList>
    </citation>
    <scope>NUCLEOTIDE SEQUENCE [LARGE SCALE GENOMIC DNA]</scope>
    <source>
        <strain evidence="1 2">KACC 17473</strain>
    </source>
</reference>
<dbReference type="AlphaFoldDB" id="A0A176TDF5"/>
<name>A0A176TDF5_9FLAO</name>